<accession>A0AAD7AX71</accession>
<protein>
    <submittedName>
        <fullName evidence="2">Uncharacterized protein</fullName>
    </submittedName>
</protein>
<feature type="region of interest" description="Disordered" evidence="1">
    <location>
        <begin position="175"/>
        <end position="238"/>
    </location>
</feature>
<organism evidence="2 3">
    <name type="scientific">Roridomyces roridus</name>
    <dbReference type="NCBI Taxonomy" id="1738132"/>
    <lineage>
        <taxon>Eukaryota</taxon>
        <taxon>Fungi</taxon>
        <taxon>Dikarya</taxon>
        <taxon>Basidiomycota</taxon>
        <taxon>Agaricomycotina</taxon>
        <taxon>Agaricomycetes</taxon>
        <taxon>Agaricomycetidae</taxon>
        <taxon>Agaricales</taxon>
        <taxon>Marasmiineae</taxon>
        <taxon>Mycenaceae</taxon>
        <taxon>Roridomyces</taxon>
    </lineage>
</organism>
<dbReference type="AlphaFoldDB" id="A0AAD7AX71"/>
<comment type="caution">
    <text evidence="2">The sequence shown here is derived from an EMBL/GenBank/DDBJ whole genome shotgun (WGS) entry which is preliminary data.</text>
</comment>
<feature type="compositionally biased region" description="Polar residues" evidence="1">
    <location>
        <begin position="187"/>
        <end position="198"/>
    </location>
</feature>
<evidence type="ECO:0000313" key="2">
    <source>
        <dbReference type="EMBL" id="KAJ7602762.1"/>
    </source>
</evidence>
<evidence type="ECO:0000256" key="1">
    <source>
        <dbReference type="SAM" id="MobiDB-lite"/>
    </source>
</evidence>
<evidence type="ECO:0000313" key="3">
    <source>
        <dbReference type="Proteomes" id="UP001221142"/>
    </source>
</evidence>
<keyword evidence="3" id="KW-1185">Reference proteome</keyword>
<dbReference type="Proteomes" id="UP001221142">
    <property type="component" value="Unassembled WGS sequence"/>
</dbReference>
<reference evidence="2" key="1">
    <citation type="submission" date="2023-03" db="EMBL/GenBank/DDBJ databases">
        <title>Massive genome expansion in bonnet fungi (Mycena s.s.) driven by repeated elements and novel gene families across ecological guilds.</title>
        <authorList>
            <consortium name="Lawrence Berkeley National Laboratory"/>
            <person name="Harder C.B."/>
            <person name="Miyauchi S."/>
            <person name="Viragh M."/>
            <person name="Kuo A."/>
            <person name="Thoen E."/>
            <person name="Andreopoulos B."/>
            <person name="Lu D."/>
            <person name="Skrede I."/>
            <person name="Drula E."/>
            <person name="Henrissat B."/>
            <person name="Morin E."/>
            <person name="Kohler A."/>
            <person name="Barry K."/>
            <person name="LaButti K."/>
            <person name="Morin E."/>
            <person name="Salamov A."/>
            <person name="Lipzen A."/>
            <person name="Mereny Z."/>
            <person name="Hegedus B."/>
            <person name="Baldrian P."/>
            <person name="Stursova M."/>
            <person name="Weitz H."/>
            <person name="Taylor A."/>
            <person name="Grigoriev I.V."/>
            <person name="Nagy L.G."/>
            <person name="Martin F."/>
            <person name="Kauserud H."/>
        </authorList>
    </citation>
    <scope>NUCLEOTIDE SEQUENCE</scope>
    <source>
        <strain evidence="2">9284</strain>
    </source>
</reference>
<dbReference type="EMBL" id="JARKIF010000202">
    <property type="protein sequence ID" value="KAJ7602762.1"/>
    <property type="molecule type" value="Genomic_DNA"/>
</dbReference>
<proteinExistence type="predicted"/>
<feature type="region of interest" description="Disordered" evidence="1">
    <location>
        <begin position="1"/>
        <end position="33"/>
    </location>
</feature>
<sequence>MRDCDGWAQEPETSAVERRSDVPSRNPKMWSKSSAMSSGFVEESMSGRRQLRRGFVGRVPTWCEASTITRRAYLTNHKRPGFEAIASAWQKRFRVSSVFGCVDAALSRVEPKQCRDIVCASAMRLIVGNTASHVGSNSDGNFDRKGGGYDYPFFNEMALDSLYFVCSLMILPREPPRSPSIPRSKPLFNSFSGRSPTAQGYPPGSSHVSRVIPRPTDRIRSYQTDSELGGDTRPRAAGLLGAPQPPLNFFKGTLAMFAQRHPPQRPQHYFLSSLNTQALLKSVLPSAHDLLLSADITLGWLLNVQCPTAFSNVPGMNGNNHDSLSR</sequence>
<name>A0AAD7AX71_9AGAR</name>
<gene>
    <name evidence="2" type="ORF">FB45DRAFT_882914</name>
</gene>